<dbReference type="PROSITE" id="PS50931">
    <property type="entry name" value="HTH_LYSR"/>
    <property type="match status" value="1"/>
</dbReference>
<keyword evidence="8" id="KW-1185">Reference proteome</keyword>
<dbReference type="InterPro" id="IPR050950">
    <property type="entry name" value="HTH-type_LysR_regulators"/>
</dbReference>
<evidence type="ECO:0000256" key="1">
    <source>
        <dbReference type="ARBA" id="ARBA00009437"/>
    </source>
</evidence>
<evidence type="ECO:0000313" key="7">
    <source>
        <dbReference type="EMBL" id="CAG5080151.1"/>
    </source>
</evidence>
<evidence type="ECO:0000256" key="3">
    <source>
        <dbReference type="ARBA" id="ARBA00023125"/>
    </source>
</evidence>
<gene>
    <name evidence="7" type="primary">txxe 294-cynR</name>
    <name evidence="7" type="ORF">TXXE_03925</name>
</gene>
<dbReference type="Pfam" id="PF00126">
    <property type="entry name" value="HTH_1"/>
    <property type="match status" value="1"/>
</dbReference>
<accession>A0ABN7RNN1</accession>
<evidence type="ECO:0000259" key="6">
    <source>
        <dbReference type="PROSITE" id="PS50931"/>
    </source>
</evidence>
<dbReference type="Gene3D" id="3.40.190.290">
    <property type="match status" value="1"/>
</dbReference>
<dbReference type="InterPro" id="IPR005119">
    <property type="entry name" value="LysR_subst-bd"/>
</dbReference>
<proteinExistence type="inferred from homology"/>
<evidence type="ECO:0000313" key="8">
    <source>
        <dbReference type="Proteomes" id="UP000681526"/>
    </source>
</evidence>
<feature type="domain" description="HTH lysR-type" evidence="6">
    <location>
        <begin position="1"/>
        <end position="58"/>
    </location>
</feature>
<keyword evidence="2" id="KW-0805">Transcription regulation</keyword>
<organism evidence="7 8">
    <name type="scientific">Thermobacillus xylanilyticus</name>
    <dbReference type="NCBI Taxonomy" id="76633"/>
    <lineage>
        <taxon>Bacteria</taxon>
        <taxon>Bacillati</taxon>
        <taxon>Bacillota</taxon>
        <taxon>Bacilli</taxon>
        <taxon>Bacillales</taxon>
        <taxon>Paenibacillaceae</taxon>
        <taxon>Thermobacillus</taxon>
    </lineage>
</organism>
<evidence type="ECO:0000256" key="4">
    <source>
        <dbReference type="ARBA" id="ARBA00023163"/>
    </source>
</evidence>
<comment type="caution">
    <text evidence="7">The sequence shown here is derived from an EMBL/GenBank/DDBJ whole genome shotgun (WGS) entry which is preliminary data.</text>
</comment>
<dbReference type="InterPro" id="IPR000847">
    <property type="entry name" value="LysR_HTH_N"/>
</dbReference>
<dbReference type="SUPFAM" id="SSF46785">
    <property type="entry name" value="Winged helix' DNA-binding domain"/>
    <property type="match status" value="1"/>
</dbReference>
<dbReference type="Proteomes" id="UP000681526">
    <property type="component" value="Unassembled WGS sequence"/>
</dbReference>
<dbReference type="InterPro" id="IPR036388">
    <property type="entry name" value="WH-like_DNA-bd_sf"/>
</dbReference>
<dbReference type="Gene3D" id="1.10.10.10">
    <property type="entry name" value="Winged helix-like DNA-binding domain superfamily/Winged helix DNA-binding domain"/>
    <property type="match status" value="1"/>
</dbReference>
<dbReference type="PRINTS" id="PR00039">
    <property type="entry name" value="HTHLYSR"/>
</dbReference>
<keyword evidence="4" id="KW-0804">Transcription</keyword>
<dbReference type="CDD" id="cd05466">
    <property type="entry name" value="PBP2_LTTR_substrate"/>
    <property type="match status" value="1"/>
</dbReference>
<comment type="similarity">
    <text evidence="1">Belongs to the LysR transcriptional regulatory family.</text>
</comment>
<keyword evidence="5" id="KW-0175">Coiled coil</keyword>
<name>A0ABN7RNN1_THEXY</name>
<evidence type="ECO:0000256" key="5">
    <source>
        <dbReference type="SAM" id="Coils"/>
    </source>
</evidence>
<sequence length="300" mass="33818">MRTEQLQYFVEVARQQSFSLAAERLHIAQPSISQAIKGLEQELNVQLFTRSRAGVRLTPIGRALLPKAQNILNMVEELCEEARSETDQIEGRLQIAAIPSMMNTFLSETLSRYKKQHPNVRLEVKEAGTNQIVQEVLAEQVNIGIVSCQPGETFDPRIEFAPLLSGTYVVYVGRHSSIPLQNPVPRELIARQPLITLQHEYRQVDYLRKLLGTDDLNILVSLGYTEAAKKMISEGIAIGFYPDFSVGQDPYVQSGDIIPLDIADNGLSLRFGWIRSRQQRFSLAARKFVRVLKEVIDARG</sequence>
<dbReference type="Pfam" id="PF03466">
    <property type="entry name" value="LysR_substrate"/>
    <property type="match status" value="1"/>
</dbReference>
<dbReference type="SUPFAM" id="SSF53850">
    <property type="entry name" value="Periplasmic binding protein-like II"/>
    <property type="match status" value="1"/>
</dbReference>
<dbReference type="PANTHER" id="PTHR30419">
    <property type="entry name" value="HTH-TYPE TRANSCRIPTIONAL REGULATOR YBHD"/>
    <property type="match status" value="1"/>
</dbReference>
<dbReference type="RefSeq" id="WP_041853753.1">
    <property type="nucleotide sequence ID" value="NZ_CAJRAY010000018.1"/>
</dbReference>
<feature type="coiled-coil region" evidence="5">
    <location>
        <begin position="65"/>
        <end position="92"/>
    </location>
</feature>
<dbReference type="EMBL" id="CAJRAY010000018">
    <property type="protein sequence ID" value="CAG5080151.1"/>
    <property type="molecule type" value="Genomic_DNA"/>
</dbReference>
<evidence type="ECO:0000256" key="2">
    <source>
        <dbReference type="ARBA" id="ARBA00023015"/>
    </source>
</evidence>
<protein>
    <submittedName>
        <fullName evidence="7">HTH-type transcriptional regulator CynR</fullName>
    </submittedName>
</protein>
<dbReference type="InterPro" id="IPR036390">
    <property type="entry name" value="WH_DNA-bd_sf"/>
</dbReference>
<reference evidence="7 8" key="1">
    <citation type="submission" date="2021-04" db="EMBL/GenBank/DDBJ databases">
        <authorList>
            <person name="Rakotoarivonina H."/>
        </authorList>
    </citation>
    <scope>NUCLEOTIDE SEQUENCE [LARGE SCALE GENOMIC DNA]</scope>
    <source>
        <strain evidence="7 8">XE</strain>
    </source>
</reference>
<keyword evidence="3" id="KW-0238">DNA-binding</keyword>